<evidence type="ECO:0000313" key="1">
    <source>
        <dbReference type="EMBL" id="PZC73924.1"/>
    </source>
</evidence>
<dbReference type="AlphaFoldDB" id="A0A2W1BJV1"/>
<protein>
    <submittedName>
        <fullName evidence="1">Uncharacterized protein</fullName>
    </submittedName>
</protein>
<dbReference type="EMBL" id="KZ150077">
    <property type="protein sequence ID" value="PZC73924.1"/>
    <property type="molecule type" value="Genomic_DNA"/>
</dbReference>
<dbReference type="Proteomes" id="UP000249218">
    <property type="component" value="Unassembled WGS sequence"/>
</dbReference>
<reference evidence="1 2" key="1">
    <citation type="journal article" date="2017" name="BMC Biol.">
        <title>Genomic innovations, transcriptional plasticity and gene loss underlying the evolution and divergence of two highly polyphagous and invasive Helicoverpa pest species.</title>
        <authorList>
            <person name="Pearce S.L."/>
            <person name="Clarke D.F."/>
            <person name="East P.D."/>
            <person name="Elfekih S."/>
            <person name="Gordon K.H."/>
            <person name="Jermiin L.S."/>
            <person name="McGaughran A."/>
            <person name="Oakeshott J.G."/>
            <person name="Papanikolaou A."/>
            <person name="Perera O.P."/>
            <person name="Rane R.V."/>
            <person name="Richards S."/>
            <person name="Tay W.T."/>
            <person name="Walsh T.K."/>
            <person name="Anderson A."/>
            <person name="Anderson C.J."/>
            <person name="Asgari S."/>
            <person name="Board P.G."/>
            <person name="Bretschneider A."/>
            <person name="Campbell P.M."/>
            <person name="Chertemps T."/>
            <person name="Christeller J.T."/>
            <person name="Coppin C.W."/>
            <person name="Downes S.J."/>
            <person name="Duan G."/>
            <person name="Farnsworth C.A."/>
            <person name="Good R.T."/>
            <person name="Han L.B."/>
            <person name="Han Y.C."/>
            <person name="Hatje K."/>
            <person name="Horne I."/>
            <person name="Huang Y.P."/>
            <person name="Hughes D.S."/>
            <person name="Jacquin-Joly E."/>
            <person name="James W."/>
            <person name="Jhangiani S."/>
            <person name="Kollmar M."/>
            <person name="Kuwar S.S."/>
            <person name="Li S."/>
            <person name="Liu N.Y."/>
            <person name="Maibeche M.T."/>
            <person name="Miller J.R."/>
            <person name="Montagne N."/>
            <person name="Perry T."/>
            <person name="Qu J."/>
            <person name="Song S.V."/>
            <person name="Sutton G.G."/>
            <person name="Vogel H."/>
            <person name="Walenz B.P."/>
            <person name="Xu W."/>
            <person name="Zhang H.J."/>
            <person name="Zou Z."/>
            <person name="Batterham P."/>
            <person name="Edwards O.R."/>
            <person name="Feyereisen R."/>
            <person name="Gibbs R.A."/>
            <person name="Heckel D.G."/>
            <person name="McGrath A."/>
            <person name="Robin C."/>
            <person name="Scherer S.E."/>
            <person name="Worley K.C."/>
            <person name="Wu Y.D."/>
        </authorList>
    </citation>
    <scope>NUCLEOTIDE SEQUENCE [LARGE SCALE GENOMIC DNA]</scope>
    <source>
        <strain evidence="1">Harm_GR_Male_#8</strain>
        <tissue evidence="1">Whole organism</tissue>
    </source>
</reference>
<organism evidence="1 2">
    <name type="scientific">Helicoverpa armigera</name>
    <name type="common">Cotton bollworm</name>
    <name type="synonym">Heliothis armigera</name>
    <dbReference type="NCBI Taxonomy" id="29058"/>
    <lineage>
        <taxon>Eukaryota</taxon>
        <taxon>Metazoa</taxon>
        <taxon>Ecdysozoa</taxon>
        <taxon>Arthropoda</taxon>
        <taxon>Hexapoda</taxon>
        <taxon>Insecta</taxon>
        <taxon>Pterygota</taxon>
        <taxon>Neoptera</taxon>
        <taxon>Endopterygota</taxon>
        <taxon>Lepidoptera</taxon>
        <taxon>Glossata</taxon>
        <taxon>Ditrysia</taxon>
        <taxon>Noctuoidea</taxon>
        <taxon>Noctuidae</taxon>
        <taxon>Heliothinae</taxon>
        <taxon>Helicoverpa</taxon>
    </lineage>
</organism>
<proteinExistence type="predicted"/>
<accession>A0A2W1BJV1</accession>
<keyword evidence="2" id="KW-1185">Reference proteome</keyword>
<evidence type="ECO:0000313" key="2">
    <source>
        <dbReference type="Proteomes" id="UP000249218"/>
    </source>
</evidence>
<gene>
    <name evidence="1" type="primary">HaOG208496</name>
    <name evidence="1" type="ORF">B5X24_HaOG208496</name>
</gene>
<sequence length="73" mass="8359">MALYEQNMKDQEKWSLDRVLREAKGLFKKTRSKGAAIAAVFSCSTELRDELLQRGTVYIGWQAVEVTDYVDVT</sequence>
<feature type="non-terminal residue" evidence="1">
    <location>
        <position position="73"/>
    </location>
</feature>
<name>A0A2W1BJV1_HELAM</name>